<feature type="compositionally biased region" description="Basic residues" evidence="1">
    <location>
        <begin position="53"/>
        <end position="62"/>
    </location>
</feature>
<dbReference type="Proteomes" id="UP000887013">
    <property type="component" value="Unassembled WGS sequence"/>
</dbReference>
<name>A0A8X6MES6_NEPPI</name>
<keyword evidence="3" id="KW-1185">Reference proteome</keyword>
<dbReference type="AlphaFoldDB" id="A0A8X6MES6"/>
<gene>
    <name evidence="2" type="ORF">NPIL_546691</name>
</gene>
<evidence type="ECO:0000313" key="2">
    <source>
        <dbReference type="EMBL" id="GFS46159.1"/>
    </source>
</evidence>
<accession>A0A8X6MES6</accession>
<comment type="caution">
    <text evidence="2">The sequence shown here is derived from an EMBL/GenBank/DDBJ whole genome shotgun (WGS) entry which is preliminary data.</text>
</comment>
<dbReference type="EMBL" id="BMAW01044736">
    <property type="protein sequence ID" value="GFS46159.1"/>
    <property type="molecule type" value="Genomic_DNA"/>
</dbReference>
<feature type="compositionally biased region" description="Basic and acidic residues" evidence="1">
    <location>
        <begin position="1"/>
        <end position="13"/>
    </location>
</feature>
<feature type="region of interest" description="Disordered" evidence="1">
    <location>
        <begin position="1"/>
        <end position="142"/>
    </location>
</feature>
<feature type="compositionally biased region" description="Polar residues" evidence="1">
    <location>
        <begin position="66"/>
        <end position="77"/>
    </location>
</feature>
<protein>
    <submittedName>
        <fullName evidence="2">Uncharacterized protein</fullName>
    </submittedName>
</protein>
<evidence type="ECO:0000256" key="1">
    <source>
        <dbReference type="SAM" id="MobiDB-lite"/>
    </source>
</evidence>
<sequence>MERNSNTRWKKENQQLSGSNSERRQGRQSVSRNRKAGLRTATANRRDADSRGRRQGRTHRRQQQQETTPDRTGSSGRPETAGEPTAQAATSPQTPNGEATSSSRWCREGPPDSQEAEFNTRVPHFNSIYARSTSKKPATNEKTLRKNRVVRNVNPSHRNTIRVNV</sequence>
<feature type="compositionally biased region" description="Polar residues" evidence="1">
    <location>
        <begin position="87"/>
        <end position="104"/>
    </location>
</feature>
<evidence type="ECO:0000313" key="3">
    <source>
        <dbReference type="Proteomes" id="UP000887013"/>
    </source>
</evidence>
<proteinExistence type="predicted"/>
<organism evidence="2 3">
    <name type="scientific">Nephila pilipes</name>
    <name type="common">Giant wood spider</name>
    <name type="synonym">Nephila maculata</name>
    <dbReference type="NCBI Taxonomy" id="299642"/>
    <lineage>
        <taxon>Eukaryota</taxon>
        <taxon>Metazoa</taxon>
        <taxon>Ecdysozoa</taxon>
        <taxon>Arthropoda</taxon>
        <taxon>Chelicerata</taxon>
        <taxon>Arachnida</taxon>
        <taxon>Araneae</taxon>
        <taxon>Araneomorphae</taxon>
        <taxon>Entelegynae</taxon>
        <taxon>Araneoidea</taxon>
        <taxon>Nephilidae</taxon>
        <taxon>Nephila</taxon>
    </lineage>
</organism>
<reference evidence="2" key="1">
    <citation type="submission" date="2020-08" db="EMBL/GenBank/DDBJ databases">
        <title>Multicomponent nature underlies the extraordinary mechanical properties of spider dragline silk.</title>
        <authorList>
            <person name="Kono N."/>
            <person name="Nakamura H."/>
            <person name="Mori M."/>
            <person name="Yoshida Y."/>
            <person name="Ohtoshi R."/>
            <person name="Malay A.D."/>
            <person name="Moran D.A.P."/>
            <person name="Tomita M."/>
            <person name="Numata K."/>
            <person name="Arakawa K."/>
        </authorList>
    </citation>
    <scope>NUCLEOTIDE SEQUENCE</scope>
</reference>